<dbReference type="InterPro" id="IPR001296">
    <property type="entry name" value="Glyco_trans_1"/>
</dbReference>
<gene>
    <name evidence="3" type="ORF">QWY81_12615</name>
</gene>
<feature type="domain" description="Glycosyl transferase family 1" evidence="1">
    <location>
        <begin position="258"/>
        <end position="415"/>
    </location>
</feature>
<dbReference type="Gene3D" id="3.40.50.2000">
    <property type="entry name" value="Glycogen Phosphorylase B"/>
    <property type="match status" value="3"/>
</dbReference>
<reference evidence="3 4" key="1">
    <citation type="journal article" date="2014" name="Int. J. Syst. Evol. Microbiol.">
        <title>Complete genome sequence of Corynebacterium casei LMG S-19264T (=DSM 44701T), isolated from a smear-ripened cheese.</title>
        <authorList>
            <consortium name="US DOE Joint Genome Institute (JGI-PGF)"/>
            <person name="Walter F."/>
            <person name="Albersmeier A."/>
            <person name="Kalinowski J."/>
            <person name="Ruckert C."/>
        </authorList>
    </citation>
    <scope>NUCLEOTIDE SEQUENCE [LARGE SCALE GENOMIC DNA]</scope>
    <source>
        <strain evidence="3 4">CECT 8670</strain>
    </source>
</reference>
<evidence type="ECO:0000259" key="1">
    <source>
        <dbReference type="Pfam" id="PF00534"/>
    </source>
</evidence>
<dbReference type="Pfam" id="PF00534">
    <property type="entry name" value="Glycos_transf_1"/>
    <property type="match status" value="1"/>
</dbReference>
<proteinExistence type="predicted"/>
<dbReference type="AlphaFoldDB" id="A0AAJ1QYF2"/>
<dbReference type="RefSeq" id="WP_261973369.1">
    <property type="nucleotide sequence ID" value="NZ_CP103460.1"/>
</dbReference>
<sequence length="437" mass="48714">MKDEKPLKILIISSANFFSNYGGGQVYVKNIVNQMIAEDIDVSIATPGISRSKLSHYKEKPVYTFTNKMLEGDLLELRNFIKEIKPTIVHLHGFKAPFSLACKSLGIPCIVTAHHGGLVCPAGALLNSKDKICTVAASGNNCLPCVLKNVKGGTFTFPLQKLTPFKLRLVIGKVFNKIPFIYYVTPIVTTTVSIENKKREWKNIYNSASLLIAPSTAIKNAMLRNGAPLNKIKVIPHGIPSINVNKITEVKKYIEVSKEKKPVKFFYVGRICREKGVHVMLEAFNNLTLPAEIHVIGGTGNHLEENYLKYLKKKYKNENIIWHGKVLPSEVNEKIKMFDVMIHPAFFLEVFGLTIAESLLMGKPVIATKCGGAEMQITHKENGLLIAPNNVNELKKAIIEIIESPNLLVKLKEKTTLNVNLIDNHVQDLITVYKGFV</sequence>
<dbReference type="EC" id="2.4.-.-" evidence="3"/>
<evidence type="ECO:0000259" key="2">
    <source>
        <dbReference type="Pfam" id="PF13439"/>
    </source>
</evidence>
<name>A0AAJ1QYF2_9FLAO</name>
<evidence type="ECO:0000313" key="3">
    <source>
        <dbReference type="EMBL" id="MDN3620300.1"/>
    </source>
</evidence>
<dbReference type="PANTHER" id="PTHR45947">
    <property type="entry name" value="SULFOQUINOVOSYL TRANSFERASE SQD2"/>
    <property type="match status" value="1"/>
</dbReference>
<dbReference type="GO" id="GO:0016757">
    <property type="term" value="F:glycosyltransferase activity"/>
    <property type="evidence" value="ECO:0007669"/>
    <property type="project" value="UniProtKB-KW"/>
</dbReference>
<dbReference type="SUPFAM" id="SSF53756">
    <property type="entry name" value="UDP-Glycosyltransferase/glycogen phosphorylase"/>
    <property type="match status" value="1"/>
</dbReference>
<dbReference type="Proteomes" id="UP001228636">
    <property type="component" value="Unassembled WGS sequence"/>
</dbReference>
<dbReference type="EMBL" id="JAUFQH010000010">
    <property type="protein sequence ID" value="MDN3620300.1"/>
    <property type="molecule type" value="Genomic_DNA"/>
</dbReference>
<keyword evidence="3" id="KW-0328">Glycosyltransferase</keyword>
<dbReference type="InterPro" id="IPR028098">
    <property type="entry name" value="Glyco_trans_4-like_N"/>
</dbReference>
<feature type="domain" description="Glycosyltransferase subfamily 4-like N-terminal" evidence="2">
    <location>
        <begin position="21"/>
        <end position="117"/>
    </location>
</feature>
<dbReference type="Pfam" id="PF13439">
    <property type="entry name" value="Glyco_transf_4"/>
    <property type="match status" value="1"/>
</dbReference>
<comment type="caution">
    <text evidence="3">The sequence shown here is derived from an EMBL/GenBank/DDBJ whole genome shotgun (WGS) entry which is preliminary data.</text>
</comment>
<keyword evidence="3" id="KW-0808">Transferase</keyword>
<dbReference type="CDD" id="cd03801">
    <property type="entry name" value="GT4_PimA-like"/>
    <property type="match status" value="1"/>
</dbReference>
<protein>
    <submittedName>
        <fullName evidence="3">Glycosyltransferase family 4 protein</fullName>
        <ecNumber evidence="3">2.4.-.-</ecNumber>
    </submittedName>
</protein>
<dbReference type="PANTHER" id="PTHR45947:SF3">
    <property type="entry name" value="SULFOQUINOVOSYL TRANSFERASE SQD2"/>
    <property type="match status" value="1"/>
</dbReference>
<accession>A0AAJ1QYF2</accession>
<organism evidence="3 4">
    <name type="scientific">Polaribacter sejongensis</name>
    <dbReference type="NCBI Taxonomy" id="985043"/>
    <lineage>
        <taxon>Bacteria</taxon>
        <taxon>Pseudomonadati</taxon>
        <taxon>Bacteroidota</taxon>
        <taxon>Flavobacteriia</taxon>
        <taxon>Flavobacteriales</taxon>
        <taxon>Flavobacteriaceae</taxon>
    </lineage>
</organism>
<evidence type="ECO:0000313" key="4">
    <source>
        <dbReference type="Proteomes" id="UP001228636"/>
    </source>
</evidence>
<dbReference type="InterPro" id="IPR050194">
    <property type="entry name" value="Glycosyltransferase_grp1"/>
</dbReference>